<name>A0A645GUN2_9ZZZZ</name>
<evidence type="ECO:0000313" key="1">
    <source>
        <dbReference type="EMBL" id="MPN30457.1"/>
    </source>
</evidence>
<accession>A0A645GUN2</accession>
<dbReference type="AlphaFoldDB" id="A0A645GUN2"/>
<proteinExistence type="predicted"/>
<sequence length="71" mass="8168">MHVGISSESVIGPLDHSDIRALIAQRRQDLQLVFRHTSCGISLRQYRYRYALSHRFEENVCYTGMTQGIDA</sequence>
<gene>
    <name evidence="1" type="ORF">SDC9_177928</name>
</gene>
<protein>
    <submittedName>
        <fullName evidence="1">Uncharacterized protein</fullName>
    </submittedName>
</protein>
<dbReference type="EMBL" id="VSSQ01081573">
    <property type="protein sequence ID" value="MPN30457.1"/>
    <property type="molecule type" value="Genomic_DNA"/>
</dbReference>
<reference evidence="1" key="1">
    <citation type="submission" date="2019-08" db="EMBL/GenBank/DDBJ databases">
        <authorList>
            <person name="Kucharzyk K."/>
            <person name="Murdoch R.W."/>
            <person name="Higgins S."/>
            <person name="Loffler F."/>
        </authorList>
    </citation>
    <scope>NUCLEOTIDE SEQUENCE</scope>
</reference>
<organism evidence="1">
    <name type="scientific">bioreactor metagenome</name>
    <dbReference type="NCBI Taxonomy" id="1076179"/>
    <lineage>
        <taxon>unclassified sequences</taxon>
        <taxon>metagenomes</taxon>
        <taxon>ecological metagenomes</taxon>
    </lineage>
</organism>
<comment type="caution">
    <text evidence="1">The sequence shown here is derived from an EMBL/GenBank/DDBJ whole genome shotgun (WGS) entry which is preliminary data.</text>
</comment>